<gene>
    <name evidence="3" type="ORF">JOE66_002480</name>
</gene>
<evidence type="ECO:0000259" key="1">
    <source>
        <dbReference type="Pfam" id="PF04480"/>
    </source>
</evidence>
<sequence>MDIDQLLASRGGILNKAQWTEAGISPHYLREAVRQGRVSRIRHGWIAAPTAPAALVQAIRVGGFLTCIPALRLQGVWCIDDERLHVRVDRHANNLASPTCRGVPLGDPTARGVIIHRSYSSDWVRADFAIDSVESALMHAAVCQSRDNAVVVFDSALNLKLVSRRRLEQVASQLTDKHRQVISLADAAAQSGLETKARLRLRALGIRYRTQVHFDGVGRVDLVVGDRLVLELDGREWHSTEEAFAEDRRRDLILNEQGCHVIRLTYAQVMFEWQRVETLIRELVSRHEHRWTPRHRRAGLALIIDQSSALVRSSELFALD</sequence>
<protein>
    <submittedName>
        <fullName evidence="3">Very-short-patch-repair endonuclease</fullName>
    </submittedName>
</protein>
<dbReference type="InterPro" id="IPR007569">
    <property type="entry name" value="DUF559"/>
</dbReference>
<dbReference type="EMBL" id="JAFBBU010000001">
    <property type="protein sequence ID" value="MBM7472846.1"/>
    <property type="molecule type" value="Genomic_DNA"/>
</dbReference>
<dbReference type="RefSeq" id="WP_205109884.1">
    <property type="nucleotide sequence ID" value="NZ_BAAAHT010000015.1"/>
</dbReference>
<keyword evidence="4" id="KW-1185">Reference proteome</keyword>
<organism evidence="3 4">
    <name type="scientific">Subtercola frigoramans</name>
    <dbReference type="NCBI Taxonomy" id="120298"/>
    <lineage>
        <taxon>Bacteria</taxon>
        <taxon>Bacillati</taxon>
        <taxon>Actinomycetota</taxon>
        <taxon>Actinomycetes</taxon>
        <taxon>Micrococcales</taxon>
        <taxon>Microbacteriaceae</taxon>
        <taxon>Subtercola</taxon>
    </lineage>
</organism>
<comment type="caution">
    <text evidence="3">The sequence shown here is derived from an EMBL/GenBank/DDBJ whole genome shotgun (WGS) entry which is preliminary data.</text>
</comment>
<keyword evidence="3" id="KW-0255">Endonuclease</keyword>
<dbReference type="Proteomes" id="UP000776164">
    <property type="component" value="Unassembled WGS sequence"/>
</dbReference>
<reference evidence="3 4" key="1">
    <citation type="submission" date="2021-01" db="EMBL/GenBank/DDBJ databases">
        <title>Sequencing the genomes of 1000 actinobacteria strains.</title>
        <authorList>
            <person name="Klenk H.-P."/>
        </authorList>
    </citation>
    <scope>NUCLEOTIDE SEQUENCE [LARGE SCALE GENOMIC DNA]</scope>
    <source>
        <strain evidence="3 4">DSM 13057</strain>
    </source>
</reference>
<dbReference type="SUPFAM" id="SSF52980">
    <property type="entry name" value="Restriction endonuclease-like"/>
    <property type="match status" value="1"/>
</dbReference>
<evidence type="ECO:0000259" key="2">
    <source>
        <dbReference type="Pfam" id="PF13338"/>
    </source>
</evidence>
<dbReference type="GO" id="GO:0004519">
    <property type="term" value="F:endonuclease activity"/>
    <property type="evidence" value="ECO:0007669"/>
    <property type="project" value="UniProtKB-KW"/>
</dbReference>
<dbReference type="InterPro" id="IPR011335">
    <property type="entry name" value="Restrct_endonuc-II-like"/>
</dbReference>
<evidence type="ECO:0000313" key="4">
    <source>
        <dbReference type="Proteomes" id="UP000776164"/>
    </source>
</evidence>
<dbReference type="Gene3D" id="3.40.960.10">
    <property type="entry name" value="VSR Endonuclease"/>
    <property type="match status" value="1"/>
</dbReference>
<dbReference type="Pfam" id="PF04480">
    <property type="entry name" value="DUF559"/>
    <property type="match status" value="1"/>
</dbReference>
<feature type="domain" description="DUF559" evidence="1">
    <location>
        <begin position="199"/>
        <end position="282"/>
    </location>
</feature>
<keyword evidence="3" id="KW-0378">Hydrolase</keyword>
<evidence type="ECO:0000313" key="3">
    <source>
        <dbReference type="EMBL" id="MBM7472846.1"/>
    </source>
</evidence>
<proteinExistence type="predicted"/>
<dbReference type="Pfam" id="PF13338">
    <property type="entry name" value="AbiEi_4"/>
    <property type="match status" value="1"/>
</dbReference>
<name>A0ABS2L8S0_9MICO</name>
<dbReference type="InterPro" id="IPR025159">
    <property type="entry name" value="AbiEi_N"/>
</dbReference>
<accession>A0ABS2L8S0</accession>
<feature type="domain" description="AbiEi antitoxin N-terminal" evidence="2">
    <location>
        <begin position="2"/>
        <end position="44"/>
    </location>
</feature>
<keyword evidence="3" id="KW-0540">Nuclease</keyword>